<dbReference type="AlphaFoldDB" id="A0A2H0U9R3"/>
<name>A0A2H0U9R3_9BACT</name>
<dbReference type="Proteomes" id="UP000230179">
    <property type="component" value="Unassembled WGS sequence"/>
</dbReference>
<dbReference type="GO" id="GO:0003677">
    <property type="term" value="F:DNA binding"/>
    <property type="evidence" value="ECO:0007669"/>
    <property type="project" value="InterPro"/>
</dbReference>
<accession>A0A2H0U9R3</accession>
<dbReference type="Pfam" id="PF12728">
    <property type="entry name" value="HTH_17"/>
    <property type="match status" value="1"/>
</dbReference>
<feature type="domain" description="Helix-turn-helix" evidence="1">
    <location>
        <begin position="68"/>
        <end position="117"/>
    </location>
</feature>
<evidence type="ECO:0000259" key="1">
    <source>
        <dbReference type="Pfam" id="PF12728"/>
    </source>
</evidence>
<gene>
    <name evidence="2" type="ORF">COU19_02075</name>
</gene>
<evidence type="ECO:0000313" key="2">
    <source>
        <dbReference type="EMBL" id="PIR83132.1"/>
    </source>
</evidence>
<dbReference type="InterPro" id="IPR041657">
    <property type="entry name" value="HTH_17"/>
</dbReference>
<comment type="caution">
    <text evidence="2">The sequence shown here is derived from an EMBL/GenBank/DDBJ whole genome shotgun (WGS) entry which is preliminary data.</text>
</comment>
<reference evidence="3" key="1">
    <citation type="submission" date="2017-09" db="EMBL/GenBank/DDBJ databases">
        <title>Depth-based differentiation of microbial function through sediment-hosted aquifers and enrichment of novel symbionts in the deep terrestrial subsurface.</title>
        <authorList>
            <person name="Probst A.J."/>
            <person name="Ladd B."/>
            <person name="Jarett J.K."/>
            <person name="Geller-Mcgrath D.E."/>
            <person name="Sieber C.M.K."/>
            <person name="Emerson J.B."/>
            <person name="Anantharaman K."/>
            <person name="Thomas B.C."/>
            <person name="Malmstrom R."/>
            <person name="Stieglmeier M."/>
            <person name="Klingl A."/>
            <person name="Woyke T."/>
            <person name="Ryan C.M."/>
            <person name="Banfield J.F."/>
        </authorList>
    </citation>
    <scope>NUCLEOTIDE SEQUENCE [LARGE SCALE GENOMIC DNA]</scope>
</reference>
<evidence type="ECO:0000313" key="3">
    <source>
        <dbReference type="Proteomes" id="UP000230179"/>
    </source>
</evidence>
<proteinExistence type="predicted"/>
<protein>
    <recommendedName>
        <fullName evidence="1">Helix-turn-helix domain-containing protein</fullName>
    </recommendedName>
</protein>
<feature type="non-terminal residue" evidence="2">
    <location>
        <position position="500"/>
    </location>
</feature>
<dbReference type="NCBIfam" id="TIGR01764">
    <property type="entry name" value="excise"/>
    <property type="match status" value="2"/>
</dbReference>
<dbReference type="InterPro" id="IPR010093">
    <property type="entry name" value="SinI_DNA-bd"/>
</dbReference>
<organism evidence="2 3">
    <name type="scientific">Candidatus Kaiserbacteria bacterium CG10_big_fil_rev_8_21_14_0_10_56_12</name>
    <dbReference type="NCBI Taxonomy" id="1974611"/>
    <lineage>
        <taxon>Bacteria</taxon>
        <taxon>Candidatus Kaiseribacteriota</taxon>
    </lineage>
</organism>
<sequence length="500" mass="52545">MNAPLLKKLISTKEAAELSGYSSDYLARLVRSGVLDGSRVGRSWLVGRESLSTFLKVRGKSERALAGLLSTRTASERTGYSPDYLARLVRAGEIEGSRVGRSWLIVETSLEKFRADQQSRKDAHARELARAREAEYRRHQSRDVRAPYVTPSPIMVPDRRSVVRAFVIASLVLCGALGAAYNASGLDAWQVAPLANDFAVAVRGGHAGDVLLGALGSLSSSTGHDSTELKTQSSLPAYSSAESIALFVYHTVNGGIDSVANIFAGLLGPRPVIVINTSAVRGGARVSTTTTTTKTITTTIIRGGGQTNNTYIQGVSKEFVYESLSALRFDILNTVRQATDPITHYSNTRASNLSGSSLTLTTSGTSGAATYNGTTLNIPQYTGSGGSGTVTSVDLSVPTGLTVSGAPITTSGTLALSLSSGYEIPLTASTTEWAAKQSALTFSYPLINTAGTVSTAFGTTTANQFNQLQEFNGNASTTALTVSGTTWLNITGGGNQCLRV</sequence>
<dbReference type="EMBL" id="PFBL01000018">
    <property type="protein sequence ID" value="PIR83132.1"/>
    <property type="molecule type" value="Genomic_DNA"/>
</dbReference>